<keyword evidence="14" id="KW-0614">Plasmid</keyword>
<evidence type="ECO:0000256" key="10">
    <source>
        <dbReference type="ARBA" id="ARBA00023065"/>
    </source>
</evidence>
<dbReference type="InterPro" id="IPR002523">
    <property type="entry name" value="MgTranspt_CorA/ZnTranspt_ZntB"/>
</dbReference>
<evidence type="ECO:0000256" key="5">
    <source>
        <dbReference type="ARBA" id="ARBA00022475"/>
    </source>
</evidence>
<dbReference type="SUPFAM" id="SSF143865">
    <property type="entry name" value="CorA soluble domain-like"/>
    <property type="match status" value="1"/>
</dbReference>
<evidence type="ECO:0000256" key="7">
    <source>
        <dbReference type="ARBA" id="ARBA00022692"/>
    </source>
</evidence>
<dbReference type="FunFam" id="1.20.58.340:FF:000001">
    <property type="entry name" value="Magnesium transport protein CorA"/>
    <property type="match status" value="1"/>
</dbReference>
<dbReference type="SUPFAM" id="SSF144083">
    <property type="entry name" value="Magnesium transport protein CorA, transmembrane region"/>
    <property type="match status" value="1"/>
</dbReference>
<dbReference type="InterPro" id="IPR050829">
    <property type="entry name" value="CorA_MIT"/>
</dbReference>
<evidence type="ECO:0000256" key="2">
    <source>
        <dbReference type="ARBA" id="ARBA00009765"/>
    </source>
</evidence>
<dbReference type="PANTHER" id="PTHR47685">
    <property type="entry name" value="MAGNESIUM TRANSPORT PROTEIN CORA"/>
    <property type="match status" value="1"/>
</dbReference>
<dbReference type="Pfam" id="PF01544">
    <property type="entry name" value="CorA"/>
    <property type="match status" value="1"/>
</dbReference>
<dbReference type="OrthoDB" id="9803416at2"/>
<evidence type="ECO:0000256" key="9">
    <source>
        <dbReference type="ARBA" id="ARBA00022989"/>
    </source>
</evidence>
<feature type="transmembrane region" description="Helical" evidence="13">
    <location>
        <begin position="304"/>
        <end position="324"/>
    </location>
</feature>
<reference evidence="14" key="1">
    <citation type="submission" date="2016-07" db="EMBL/GenBank/DDBJ databases">
        <title>Microvirga ossetica sp. nov. a new species of rhizobia isolated from root nodules of the legume species Vicia alpestris Steven originated from North Ossetia region in the Caucasus.</title>
        <authorList>
            <person name="Safronova V.I."/>
            <person name="Kuznetsova I.G."/>
            <person name="Sazanova A.L."/>
            <person name="Belimov A."/>
            <person name="Andronov E."/>
            <person name="Osledkin Y.S."/>
            <person name="Onishchuk O.P."/>
            <person name="Kurchak O.N."/>
            <person name="Shaposhnikov A.I."/>
            <person name="Willems A."/>
            <person name="Tikhonovich I.A."/>
        </authorList>
    </citation>
    <scope>NUCLEOTIDE SEQUENCE [LARGE SCALE GENOMIC DNA]</scope>
    <source>
        <strain evidence="14">V5/3M</strain>
        <plasmid evidence="14">unnamed4</plasmid>
    </source>
</reference>
<evidence type="ECO:0000313" key="14">
    <source>
        <dbReference type="EMBL" id="ANY85032.1"/>
    </source>
</evidence>
<comment type="subcellular location">
    <subcellularLocation>
        <location evidence="1">Cell inner membrane</location>
        <topology evidence="1">Multi-pass membrane protein</topology>
    </subcellularLocation>
</comment>
<dbReference type="GO" id="GO:0015087">
    <property type="term" value="F:cobalt ion transmembrane transporter activity"/>
    <property type="evidence" value="ECO:0007669"/>
    <property type="project" value="TreeGrafter"/>
</dbReference>
<dbReference type="EMBL" id="CP016620">
    <property type="protein sequence ID" value="ANY85032.1"/>
    <property type="molecule type" value="Genomic_DNA"/>
</dbReference>
<dbReference type="CDD" id="cd12837">
    <property type="entry name" value="EcCorA-like_u1"/>
    <property type="match status" value="1"/>
</dbReference>
<comment type="similarity">
    <text evidence="2">Belongs to the CorA metal ion transporter (MIT) (TC 1.A.35) family.</text>
</comment>
<sequence>MMNFHGLRQGRLVRLAQDSTTLPAPSDVLWIDLLDPTHEEEKAVEALLGLQVPTRQEMAEIEESARLYEEHGALVMTAVIINGVAEGRPARTQVTFVLTRTHLVSVRYADPVPFRTFLAKGQRQPEAHSTSDSLLASLLESIVERAADVLEMVAADLNEVSTRLFVEDHSPKRSKAKRVEDELQVLIKRLGRKNMTVAILRESLLSLSRLIPYVRQGAEEWLSNGSPARLKQVERDLRSLSAYEGQLSSEIVYLHEATLGLINLDQNRIIKVFSIAAVLFLPPTLVGTIYGMNFEAMPELRWDYGYAVALVLMVLSAVVPYRWFKWRGWL</sequence>
<keyword evidence="8" id="KW-0460">Magnesium</keyword>
<keyword evidence="6" id="KW-0997">Cell inner membrane</keyword>
<evidence type="ECO:0000256" key="3">
    <source>
        <dbReference type="ARBA" id="ARBA00019439"/>
    </source>
</evidence>
<feature type="transmembrane region" description="Helical" evidence="13">
    <location>
        <begin position="272"/>
        <end position="292"/>
    </location>
</feature>
<keyword evidence="10" id="KW-0406">Ion transport</keyword>
<dbReference type="RefSeq" id="WP_099515850.1">
    <property type="nucleotide sequence ID" value="NZ_CP016620.1"/>
</dbReference>
<keyword evidence="5" id="KW-1003">Cell membrane</keyword>
<keyword evidence="7 13" id="KW-0812">Transmembrane</keyword>
<geneLocation type="plasmid" evidence="14">
    <name>unnamed4</name>
</geneLocation>
<dbReference type="GO" id="GO:0015099">
    <property type="term" value="F:nickel cation transmembrane transporter activity"/>
    <property type="evidence" value="ECO:0007669"/>
    <property type="project" value="TreeGrafter"/>
</dbReference>
<keyword evidence="11 13" id="KW-0472">Membrane</keyword>
<comment type="catalytic activity">
    <reaction evidence="12">
        <text>Mg(2+)(in) = Mg(2+)(out)</text>
        <dbReference type="Rhea" id="RHEA:29827"/>
        <dbReference type="ChEBI" id="CHEBI:18420"/>
    </reaction>
</comment>
<dbReference type="PANTHER" id="PTHR47685:SF1">
    <property type="entry name" value="MAGNESIUM TRANSPORT PROTEIN CORA"/>
    <property type="match status" value="1"/>
</dbReference>
<name>A0A1B2EYM2_9HYPH</name>
<dbReference type="GO" id="GO:0015095">
    <property type="term" value="F:magnesium ion transmembrane transporter activity"/>
    <property type="evidence" value="ECO:0007669"/>
    <property type="project" value="TreeGrafter"/>
</dbReference>
<evidence type="ECO:0000256" key="1">
    <source>
        <dbReference type="ARBA" id="ARBA00004429"/>
    </source>
</evidence>
<dbReference type="Gene3D" id="3.30.460.20">
    <property type="entry name" value="CorA soluble domain-like"/>
    <property type="match status" value="1"/>
</dbReference>
<dbReference type="InterPro" id="IPR045863">
    <property type="entry name" value="CorA_TM1_TM2"/>
</dbReference>
<keyword evidence="4" id="KW-0813">Transport</keyword>
<evidence type="ECO:0000256" key="13">
    <source>
        <dbReference type="SAM" id="Phobius"/>
    </source>
</evidence>
<dbReference type="KEGG" id="moc:BB934_43250"/>
<evidence type="ECO:0000256" key="8">
    <source>
        <dbReference type="ARBA" id="ARBA00022842"/>
    </source>
</evidence>
<evidence type="ECO:0000256" key="4">
    <source>
        <dbReference type="ARBA" id="ARBA00022448"/>
    </source>
</evidence>
<dbReference type="AlphaFoldDB" id="A0A1B2EYM2"/>
<evidence type="ECO:0000256" key="12">
    <source>
        <dbReference type="ARBA" id="ARBA00034269"/>
    </source>
</evidence>
<gene>
    <name evidence="14" type="ORF">BB934_43250</name>
</gene>
<evidence type="ECO:0000256" key="11">
    <source>
        <dbReference type="ARBA" id="ARBA00023136"/>
    </source>
</evidence>
<dbReference type="InterPro" id="IPR045861">
    <property type="entry name" value="CorA_cytoplasmic_dom"/>
</dbReference>
<dbReference type="GO" id="GO:0005886">
    <property type="term" value="C:plasma membrane"/>
    <property type="evidence" value="ECO:0007669"/>
    <property type="project" value="UniProtKB-SubCell"/>
</dbReference>
<evidence type="ECO:0000256" key="6">
    <source>
        <dbReference type="ARBA" id="ARBA00022519"/>
    </source>
</evidence>
<organism evidence="14">
    <name type="scientific">Microvirga ossetica</name>
    <dbReference type="NCBI Taxonomy" id="1882682"/>
    <lineage>
        <taxon>Bacteria</taxon>
        <taxon>Pseudomonadati</taxon>
        <taxon>Pseudomonadota</taxon>
        <taxon>Alphaproteobacteria</taxon>
        <taxon>Hyphomicrobiales</taxon>
        <taxon>Methylobacteriaceae</taxon>
        <taxon>Microvirga</taxon>
    </lineage>
</organism>
<proteinExistence type="inferred from homology"/>
<keyword evidence="9 13" id="KW-1133">Transmembrane helix</keyword>
<dbReference type="Gene3D" id="1.20.58.340">
    <property type="entry name" value="Magnesium transport protein CorA, transmembrane region"/>
    <property type="match status" value="2"/>
</dbReference>
<accession>A0A1B2EYM2</accession>
<protein>
    <recommendedName>
        <fullName evidence="3">Magnesium transport protein CorA</fullName>
    </recommendedName>
</protein>